<dbReference type="EMBL" id="CAJNIZ010046693">
    <property type="protein sequence ID" value="CAE7754313.1"/>
    <property type="molecule type" value="Genomic_DNA"/>
</dbReference>
<keyword evidence="2" id="KW-1185">Reference proteome</keyword>
<accession>A0A812XXS2</accession>
<reference evidence="1" key="1">
    <citation type="submission" date="2021-02" db="EMBL/GenBank/DDBJ databases">
        <authorList>
            <person name="Dougan E. K."/>
            <person name="Rhodes N."/>
            <person name="Thang M."/>
            <person name="Chan C."/>
        </authorList>
    </citation>
    <scope>NUCLEOTIDE SEQUENCE</scope>
</reference>
<sequence length="145" mass="16778">YDHYNCYHPWNLQTRYLTCDDPYPEGGHRHLLRQVDNVQKAIKNMRSLWFVGIMEHYKASVCMLMFQLQMSTESCDCESQATAKQVHERHGVPDHDIRVLPSTVRAKIDAMTAADKILYDAALQEFRERIAYVEAAIGKTILCTT</sequence>
<dbReference type="OrthoDB" id="432357at2759"/>
<protein>
    <submittedName>
        <fullName evidence="1">Uncharacterized protein</fullName>
    </submittedName>
</protein>
<comment type="caution">
    <text evidence="1">The sequence shown here is derived from an EMBL/GenBank/DDBJ whole genome shotgun (WGS) entry which is preliminary data.</text>
</comment>
<feature type="non-terminal residue" evidence="1">
    <location>
        <position position="1"/>
    </location>
</feature>
<dbReference type="Gene3D" id="3.40.50.300">
    <property type="entry name" value="P-loop containing nucleotide triphosphate hydrolases"/>
    <property type="match status" value="1"/>
</dbReference>
<evidence type="ECO:0000313" key="2">
    <source>
        <dbReference type="Proteomes" id="UP000649617"/>
    </source>
</evidence>
<dbReference type="Proteomes" id="UP000649617">
    <property type="component" value="Unassembled WGS sequence"/>
</dbReference>
<name>A0A812XXS2_SYMPI</name>
<proteinExistence type="predicted"/>
<dbReference type="InterPro" id="IPR027417">
    <property type="entry name" value="P-loop_NTPase"/>
</dbReference>
<organism evidence="1 2">
    <name type="scientific">Symbiodinium pilosum</name>
    <name type="common">Dinoflagellate</name>
    <dbReference type="NCBI Taxonomy" id="2952"/>
    <lineage>
        <taxon>Eukaryota</taxon>
        <taxon>Sar</taxon>
        <taxon>Alveolata</taxon>
        <taxon>Dinophyceae</taxon>
        <taxon>Suessiales</taxon>
        <taxon>Symbiodiniaceae</taxon>
        <taxon>Symbiodinium</taxon>
    </lineage>
</organism>
<gene>
    <name evidence="1" type="ORF">SPIL2461_LOCUS21885</name>
</gene>
<evidence type="ECO:0000313" key="1">
    <source>
        <dbReference type="EMBL" id="CAE7754313.1"/>
    </source>
</evidence>
<dbReference type="AlphaFoldDB" id="A0A812XXS2"/>